<gene>
    <name evidence="3" type="ORF">F8388_015283</name>
</gene>
<name>A0A7J6F1K8_CANSA</name>
<dbReference type="Pfam" id="PF14111">
    <property type="entry name" value="DUF4283"/>
    <property type="match status" value="1"/>
</dbReference>
<reference evidence="3 4" key="1">
    <citation type="journal article" date="2020" name="bioRxiv">
        <title>Sequence and annotation of 42 cannabis genomes reveals extensive copy number variation in cannabinoid synthesis and pathogen resistance genes.</title>
        <authorList>
            <person name="Mckernan K.J."/>
            <person name="Helbert Y."/>
            <person name="Kane L.T."/>
            <person name="Ebling H."/>
            <person name="Zhang L."/>
            <person name="Liu B."/>
            <person name="Eaton Z."/>
            <person name="Mclaughlin S."/>
            <person name="Kingan S."/>
            <person name="Baybayan P."/>
            <person name="Concepcion G."/>
            <person name="Jordan M."/>
            <person name="Riva A."/>
            <person name="Barbazuk W."/>
            <person name="Harkins T."/>
        </authorList>
    </citation>
    <scope>NUCLEOTIDE SEQUENCE [LARGE SCALE GENOMIC DNA]</scope>
    <source>
        <strain evidence="4">cv. Jamaican Lion 4</strain>
        <tissue evidence="3">Leaf</tissue>
    </source>
</reference>
<dbReference type="InterPro" id="IPR010683">
    <property type="entry name" value="DUF1262"/>
</dbReference>
<evidence type="ECO:0000256" key="1">
    <source>
        <dbReference type="SAM" id="MobiDB-lite"/>
    </source>
</evidence>
<sequence length="442" mass="49754">MYVTKALSLLRRCPELVSSAPNEGPSSGYLVLFDQECETTTCFGLCKETSIEGLPFPQNKDLSVTHTTSNGNNNSSQTSYDQVELTSWKYTVVAVQGFNPSVNRPRPRLRSLLPKFLNGPHSSFSSFLSSMDPSQVSELFQDAVQIESNDITFSLNPGEVDEPQESNQVLVGKILSRHKLGKAAIQGSLRLSWNAIKGWKWKEIEDGLIQFTFANRNDAMNVLARRPWFVCGSLIVIMPWPSWLTPSEIRFDKTPMWVKVDSIPPFYWNLSNLKELASRASPVYELPQGIEDAVDAKDRSTFTTPLAKWFQDWVFQKRLLVDPTLRNQLKVQKALIHGETDELRESRRQLPTKKRIVSDDDQVQEEPQQGAVITQFPLVYLPGIGEIAPFGNNSKTVSILELQELKELISASTKDPPNRNRAPGNKSDVGEACQKIQTRTEP</sequence>
<evidence type="ECO:0000313" key="4">
    <source>
        <dbReference type="Proteomes" id="UP000525078"/>
    </source>
</evidence>
<feature type="domain" description="DUF4283" evidence="2">
    <location>
        <begin position="167"/>
        <end position="248"/>
    </location>
</feature>
<dbReference type="Proteomes" id="UP000525078">
    <property type="component" value="Unassembled WGS sequence"/>
</dbReference>
<dbReference type="EMBL" id="JAATIP010000166">
    <property type="protein sequence ID" value="KAF4364592.1"/>
    <property type="molecule type" value="Genomic_DNA"/>
</dbReference>
<evidence type="ECO:0000259" key="2">
    <source>
        <dbReference type="Pfam" id="PF14111"/>
    </source>
</evidence>
<comment type="caution">
    <text evidence="3">The sequence shown here is derived from an EMBL/GenBank/DDBJ whole genome shotgun (WGS) entry which is preliminary data.</text>
</comment>
<evidence type="ECO:0000313" key="3">
    <source>
        <dbReference type="EMBL" id="KAF4364592.1"/>
    </source>
</evidence>
<feature type="region of interest" description="Disordered" evidence="1">
    <location>
        <begin position="410"/>
        <end position="442"/>
    </location>
</feature>
<dbReference type="AlphaFoldDB" id="A0A7J6F1K8"/>
<dbReference type="PANTHER" id="PTHR31050">
    <property type="entry name" value="OS08G0413200 PROTEIN"/>
    <property type="match status" value="1"/>
</dbReference>
<accession>A0A7J6F1K8</accession>
<proteinExistence type="predicted"/>
<dbReference type="Pfam" id="PF06880">
    <property type="entry name" value="DUF1262"/>
    <property type="match status" value="1"/>
</dbReference>
<dbReference type="PANTHER" id="PTHR31050:SF3">
    <property type="entry name" value="OS08G0412800 PROTEIN"/>
    <property type="match status" value="1"/>
</dbReference>
<dbReference type="InterPro" id="IPR025558">
    <property type="entry name" value="DUF4283"/>
</dbReference>
<organism evidence="3 4">
    <name type="scientific">Cannabis sativa</name>
    <name type="common">Hemp</name>
    <name type="synonym">Marijuana</name>
    <dbReference type="NCBI Taxonomy" id="3483"/>
    <lineage>
        <taxon>Eukaryota</taxon>
        <taxon>Viridiplantae</taxon>
        <taxon>Streptophyta</taxon>
        <taxon>Embryophyta</taxon>
        <taxon>Tracheophyta</taxon>
        <taxon>Spermatophyta</taxon>
        <taxon>Magnoliopsida</taxon>
        <taxon>eudicotyledons</taxon>
        <taxon>Gunneridae</taxon>
        <taxon>Pentapetalae</taxon>
        <taxon>rosids</taxon>
        <taxon>fabids</taxon>
        <taxon>Rosales</taxon>
        <taxon>Cannabaceae</taxon>
        <taxon>Cannabis</taxon>
    </lineage>
</organism>
<protein>
    <recommendedName>
        <fullName evidence="2">DUF4283 domain-containing protein</fullName>
    </recommendedName>
</protein>